<gene>
    <name evidence="4" type="ORF">GCM10010140_42470</name>
</gene>
<comment type="caution">
    <text evidence="4">The sequence shown here is derived from an EMBL/GenBank/DDBJ whole genome shotgun (WGS) entry which is preliminary data.</text>
</comment>
<comment type="similarity">
    <text evidence="1">Belongs to the pseudomonas-type ThrB family.</text>
</comment>
<proteinExistence type="inferred from homology"/>
<organism evidence="4 5">
    <name type="scientific">Streptosporangium pseudovulgare</name>
    <dbReference type="NCBI Taxonomy" id="35765"/>
    <lineage>
        <taxon>Bacteria</taxon>
        <taxon>Bacillati</taxon>
        <taxon>Actinomycetota</taxon>
        <taxon>Actinomycetes</taxon>
        <taxon>Streptosporangiales</taxon>
        <taxon>Streptosporangiaceae</taxon>
        <taxon>Streptosporangium</taxon>
    </lineage>
</organism>
<dbReference type="PANTHER" id="PTHR21064">
    <property type="entry name" value="AMINOGLYCOSIDE PHOSPHOTRANSFERASE DOMAIN-CONTAINING PROTEIN-RELATED"/>
    <property type="match status" value="1"/>
</dbReference>
<dbReference type="Proteomes" id="UP000611554">
    <property type="component" value="Unassembled WGS sequence"/>
</dbReference>
<dbReference type="SUPFAM" id="SSF56112">
    <property type="entry name" value="Protein kinase-like (PK-like)"/>
    <property type="match status" value="1"/>
</dbReference>
<evidence type="ECO:0000256" key="1">
    <source>
        <dbReference type="ARBA" id="ARBA00038240"/>
    </source>
</evidence>
<dbReference type="Gene3D" id="3.90.1200.10">
    <property type="match status" value="1"/>
</dbReference>
<dbReference type="PANTHER" id="PTHR21064:SF6">
    <property type="entry name" value="AMINOGLYCOSIDE PHOSPHOTRANSFERASE DOMAIN-CONTAINING PROTEIN"/>
    <property type="match status" value="1"/>
</dbReference>
<accession>A0ABQ2R374</accession>
<dbReference type="InterPro" id="IPR002575">
    <property type="entry name" value="Aminoglycoside_PTrfase"/>
</dbReference>
<evidence type="ECO:0000259" key="3">
    <source>
        <dbReference type="Pfam" id="PF01636"/>
    </source>
</evidence>
<sequence>MRDGRPPYPDAAPAVPVGPDAPAGLLAARPGGSARVPGPPAADGPPYPDGPTRVHDLSAGGGALAAAHRAAREAARLHGMPRAGITLINVSENATFRLDDPDTGERSILRVHRSGYHSAAAIRSELAWLEALREEAGVRTPRVLPALDGSRVLTVPGEPPRACVRFEFLPGAEPPRDRLVAGFERLGAVTARMHRHARAWRRPAGFTRFHWDHAAALGAESRWGRWQDGPGVDAEARAVLGRLDAELRHRLRRFGRGPDRYGLIHADLRLANLLVTGDGPPSVIDFDDCGFGWYLYDLAAALSFIEHDPLVPEMIASWLRGYRGVLRLPAGDEAEIWTFVMFRRLLLVAWIGTHSGVDIAAELGAGYTRGTCELAERYLGGAPG</sequence>
<name>A0ABQ2R374_9ACTN</name>
<evidence type="ECO:0000313" key="5">
    <source>
        <dbReference type="Proteomes" id="UP000611554"/>
    </source>
</evidence>
<feature type="compositionally biased region" description="Pro residues" evidence="2">
    <location>
        <begin position="37"/>
        <end position="49"/>
    </location>
</feature>
<feature type="region of interest" description="Disordered" evidence="2">
    <location>
        <begin position="1"/>
        <end position="55"/>
    </location>
</feature>
<dbReference type="RefSeq" id="WP_189248196.1">
    <property type="nucleotide sequence ID" value="NZ_BMQJ01000010.1"/>
</dbReference>
<feature type="compositionally biased region" description="Low complexity" evidence="2">
    <location>
        <begin position="11"/>
        <end position="32"/>
    </location>
</feature>
<evidence type="ECO:0000256" key="2">
    <source>
        <dbReference type="SAM" id="MobiDB-lite"/>
    </source>
</evidence>
<dbReference type="EMBL" id="BMQJ01000010">
    <property type="protein sequence ID" value="GGQ07684.1"/>
    <property type="molecule type" value="Genomic_DNA"/>
</dbReference>
<protein>
    <submittedName>
        <fullName evidence="4">Aminoglycoside phosphotransferase</fullName>
    </submittedName>
</protein>
<feature type="domain" description="Aminoglycoside phosphotransferase" evidence="3">
    <location>
        <begin position="91"/>
        <end position="323"/>
    </location>
</feature>
<reference evidence="5" key="1">
    <citation type="journal article" date="2019" name="Int. J. Syst. Evol. Microbiol.">
        <title>The Global Catalogue of Microorganisms (GCM) 10K type strain sequencing project: providing services to taxonomists for standard genome sequencing and annotation.</title>
        <authorList>
            <consortium name="The Broad Institute Genomics Platform"/>
            <consortium name="The Broad Institute Genome Sequencing Center for Infectious Disease"/>
            <person name="Wu L."/>
            <person name="Ma J."/>
        </authorList>
    </citation>
    <scope>NUCLEOTIDE SEQUENCE [LARGE SCALE GENOMIC DNA]</scope>
    <source>
        <strain evidence="5">JCM 3115</strain>
    </source>
</reference>
<dbReference type="InterPro" id="IPR050249">
    <property type="entry name" value="Pseudomonas-type_ThrB"/>
</dbReference>
<evidence type="ECO:0000313" key="4">
    <source>
        <dbReference type="EMBL" id="GGQ07684.1"/>
    </source>
</evidence>
<dbReference type="Pfam" id="PF01636">
    <property type="entry name" value="APH"/>
    <property type="match status" value="1"/>
</dbReference>
<dbReference type="InterPro" id="IPR011009">
    <property type="entry name" value="Kinase-like_dom_sf"/>
</dbReference>
<keyword evidence="5" id="KW-1185">Reference proteome</keyword>
<feature type="compositionally biased region" description="Pro residues" evidence="2">
    <location>
        <begin position="1"/>
        <end position="10"/>
    </location>
</feature>